<evidence type="ECO:0000256" key="5">
    <source>
        <dbReference type="PIRSR" id="PIRSR000188-1"/>
    </source>
</evidence>
<organism evidence="9 10">
    <name type="scientific">Kineobactrum salinum</name>
    <dbReference type="NCBI Taxonomy" id="2708301"/>
    <lineage>
        <taxon>Bacteria</taxon>
        <taxon>Pseudomonadati</taxon>
        <taxon>Pseudomonadota</taxon>
        <taxon>Gammaproteobacteria</taxon>
        <taxon>Cellvibrionales</taxon>
        <taxon>Halieaceae</taxon>
        <taxon>Kineobactrum</taxon>
    </lineage>
</organism>
<dbReference type="GO" id="GO:0000166">
    <property type="term" value="F:nucleotide binding"/>
    <property type="evidence" value="ECO:0007669"/>
    <property type="project" value="UniProtKB-KW"/>
</dbReference>
<proteinExistence type="inferred from homology"/>
<evidence type="ECO:0000313" key="10">
    <source>
        <dbReference type="Proteomes" id="UP000477680"/>
    </source>
</evidence>
<dbReference type="SUPFAM" id="SSF51735">
    <property type="entry name" value="NAD(P)-binding Rossmann-fold domains"/>
    <property type="match status" value="1"/>
</dbReference>
<feature type="domain" description="Glutamate/phenylalanine/leucine/valine/L-tryptophan dehydrogenase C-terminal" evidence="8">
    <location>
        <begin position="150"/>
        <end position="363"/>
    </location>
</feature>
<sequence length="368" mass="39073">MTDVWKGMDMSVWSSGEFDDHEHINFISDPETGLRAIVAIHSSVLGPAVGGTRFKAYANEQLAVDDALRLSRAMSFKCALAGLPTGGGKAVIIGDPDKIKSRALLHAYGRFLNRIGPQFYTGEDVGMPNSDLRIVGEVNQSLASVTGEAGDPSVHTAIGVMHGLQAVLEHSLQRESFDGVRVAVQGLGAVGWRVAEKLHEAGARLTVCDVRHDVVTKAVELFGAAVASPDRIHAADVDIYVPCALGGVITQTTACEIQAKAVAGAANNQLACAEAGQMLMSRNILYAPDYVMNAGGVISGLNEICRMQGSSDKVFPPLADRLVAIYTRLQGIFEDVQREGLAPEVVAERTARAIIARTYNAAHEATAL</sequence>
<dbReference type="PRINTS" id="PR00082">
    <property type="entry name" value="GLFDHDRGNASE"/>
</dbReference>
<gene>
    <name evidence="9" type="ORF">G3T16_03500</name>
</gene>
<reference evidence="9 10" key="1">
    <citation type="submission" date="2020-02" db="EMBL/GenBank/DDBJ databases">
        <title>Genome sequencing for Kineobactrum sp. M2.</title>
        <authorList>
            <person name="Park S.-J."/>
        </authorList>
    </citation>
    <scope>NUCLEOTIDE SEQUENCE [LARGE SCALE GENOMIC DNA]</scope>
    <source>
        <strain evidence="9 10">M2</strain>
    </source>
</reference>
<dbReference type="InterPro" id="IPR006096">
    <property type="entry name" value="Glu/Leu/Phe/Val/Trp_DH_C"/>
</dbReference>
<evidence type="ECO:0000256" key="1">
    <source>
        <dbReference type="ARBA" id="ARBA00003868"/>
    </source>
</evidence>
<dbReference type="PANTHER" id="PTHR42722">
    <property type="entry name" value="LEUCINE DEHYDROGENASE"/>
    <property type="match status" value="1"/>
</dbReference>
<dbReference type="GO" id="GO:0006520">
    <property type="term" value="P:amino acid metabolic process"/>
    <property type="evidence" value="ECO:0007669"/>
    <property type="project" value="InterPro"/>
</dbReference>
<dbReference type="SUPFAM" id="SSF53223">
    <property type="entry name" value="Aminoacid dehydrogenase-like, N-terminal domain"/>
    <property type="match status" value="1"/>
</dbReference>
<dbReference type="Proteomes" id="UP000477680">
    <property type="component" value="Chromosome"/>
</dbReference>
<name>A0A6C0TXS9_9GAMM</name>
<dbReference type="Pfam" id="PF02812">
    <property type="entry name" value="ELFV_dehydrog_N"/>
    <property type="match status" value="1"/>
</dbReference>
<keyword evidence="10" id="KW-1185">Reference proteome</keyword>
<evidence type="ECO:0000256" key="7">
    <source>
        <dbReference type="RuleBase" id="RU004417"/>
    </source>
</evidence>
<keyword evidence="6" id="KW-0547">Nucleotide-binding</keyword>
<dbReference type="PROSITE" id="PS00074">
    <property type="entry name" value="GLFV_DEHYDROGENASE"/>
    <property type="match status" value="1"/>
</dbReference>
<keyword evidence="4 6" id="KW-0520">NAD</keyword>
<dbReference type="PANTHER" id="PTHR42722:SF1">
    <property type="entry name" value="VALINE DEHYDROGENASE"/>
    <property type="match status" value="1"/>
</dbReference>
<dbReference type="AlphaFoldDB" id="A0A6C0TXS9"/>
<dbReference type="InterPro" id="IPR006097">
    <property type="entry name" value="Glu/Leu/Phe/Val/Trp_DH_dimer"/>
</dbReference>
<dbReference type="EMBL" id="CP048711">
    <property type="protein sequence ID" value="QIB64601.1"/>
    <property type="molecule type" value="Genomic_DNA"/>
</dbReference>
<feature type="active site" description="Proton donor/acceptor" evidence="5">
    <location>
        <position position="89"/>
    </location>
</feature>
<dbReference type="InterPro" id="IPR036291">
    <property type="entry name" value="NAD(P)-bd_dom_sf"/>
</dbReference>
<evidence type="ECO:0000256" key="4">
    <source>
        <dbReference type="ARBA" id="ARBA00023027"/>
    </source>
</evidence>
<dbReference type="Gene3D" id="3.40.50.720">
    <property type="entry name" value="NAD(P)-binding Rossmann-like Domain"/>
    <property type="match status" value="1"/>
</dbReference>
<dbReference type="KEGG" id="kim:G3T16_03500"/>
<dbReference type="InterPro" id="IPR033524">
    <property type="entry name" value="Glu/Leu/Phe/Val_DH_AS"/>
</dbReference>
<comment type="function">
    <text evidence="1">Catalyzes the reversible oxidative deamination of glutamate to alpha-ketoglutarate and ammonia.</text>
</comment>
<dbReference type="InterPro" id="IPR006095">
    <property type="entry name" value="Glu/Leu/Phe/Val/Trp_DH"/>
</dbReference>
<comment type="similarity">
    <text evidence="2 7">Belongs to the Glu/Leu/Phe/Val dehydrogenases family.</text>
</comment>
<dbReference type="InterPro" id="IPR046346">
    <property type="entry name" value="Aminoacid_DH-like_N_sf"/>
</dbReference>
<evidence type="ECO:0000259" key="8">
    <source>
        <dbReference type="SMART" id="SM00839"/>
    </source>
</evidence>
<dbReference type="Gene3D" id="3.40.50.10860">
    <property type="entry name" value="Leucine Dehydrogenase, chain A, domain 1"/>
    <property type="match status" value="1"/>
</dbReference>
<evidence type="ECO:0000256" key="3">
    <source>
        <dbReference type="ARBA" id="ARBA00023002"/>
    </source>
</evidence>
<accession>A0A6C0TXS9</accession>
<dbReference type="PIRSF" id="PIRSF000188">
    <property type="entry name" value="Phe_leu_dh"/>
    <property type="match status" value="1"/>
</dbReference>
<dbReference type="Pfam" id="PF00208">
    <property type="entry name" value="ELFV_dehydrog"/>
    <property type="match status" value="2"/>
</dbReference>
<dbReference type="CDD" id="cd01075">
    <property type="entry name" value="NAD_bind_Leu_Phe_Val_DH"/>
    <property type="match status" value="1"/>
</dbReference>
<evidence type="ECO:0000313" key="9">
    <source>
        <dbReference type="EMBL" id="QIB64601.1"/>
    </source>
</evidence>
<dbReference type="SMART" id="SM00839">
    <property type="entry name" value="ELFV_dehydrog"/>
    <property type="match status" value="1"/>
</dbReference>
<evidence type="ECO:0000256" key="2">
    <source>
        <dbReference type="ARBA" id="ARBA00006382"/>
    </source>
</evidence>
<protein>
    <submittedName>
        <fullName evidence="9">Glu/Leu/Phe/Val dehydrogenase</fullName>
    </submittedName>
</protein>
<evidence type="ECO:0000256" key="6">
    <source>
        <dbReference type="PIRSR" id="PIRSR000188-2"/>
    </source>
</evidence>
<dbReference type="RefSeq" id="WP_163493851.1">
    <property type="nucleotide sequence ID" value="NZ_CP048711.1"/>
</dbReference>
<feature type="binding site" evidence="6">
    <location>
        <begin position="186"/>
        <end position="191"/>
    </location>
    <ligand>
        <name>NAD(+)</name>
        <dbReference type="ChEBI" id="CHEBI:57540"/>
    </ligand>
</feature>
<keyword evidence="3 7" id="KW-0560">Oxidoreductase</keyword>
<dbReference type="GO" id="GO:0016639">
    <property type="term" value="F:oxidoreductase activity, acting on the CH-NH2 group of donors, NAD or NADP as acceptor"/>
    <property type="evidence" value="ECO:0007669"/>
    <property type="project" value="InterPro"/>
</dbReference>
<dbReference type="InterPro" id="IPR016211">
    <property type="entry name" value="Glu/Phe/Leu/Val/Trp_DH_bac/arc"/>
</dbReference>